<sequence>MTPATRRLVHLARRWWGSLSSAAPSPTDEAWAHANLLEGERLVFDAMSVPDRRHAVSVARRFVDGWPGAVRDQVAAALLHDVGKTHSGLSTAERVVAMLVGPRTRRFRDYHRHESIGLDMCRRAGSTEQTLSLLAGRADARILEALRRADDI</sequence>
<gene>
    <name evidence="1" type="ORF">UFOPK1722_02087</name>
</gene>
<evidence type="ECO:0000313" key="1">
    <source>
        <dbReference type="EMBL" id="CAB4599035.1"/>
    </source>
</evidence>
<name>A0A6J6GJE8_9ZZZZ</name>
<dbReference type="AlphaFoldDB" id="A0A6J6GJE8"/>
<dbReference type="EMBL" id="CAEZTS010000281">
    <property type="protein sequence ID" value="CAB4599035.1"/>
    <property type="molecule type" value="Genomic_DNA"/>
</dbReference>
<organism evidence="1">
    <name type="scientific">freshwater metagenome</name>
    <dbReference type="NCBI Taxonomy" id="449393"/>
    <lineage>
        <taxon>unclassified sequences</taxon>
        <taxon>metagenomes</taxon>
        <taxon>ecological metagenomes</taxon>
    </lineage>
</organism>
<dbReference type="Gene3D" id="1.10.3210.10">
    <property type="entry name" value="Hypothetical protein af1432"/>
    <property type="match status" value="1"/>
</dbReference>
<accession>A0A6J6GJE8</accession>
<reference evidence="1" key="1">
    <citation type="submission" date="2020-05" db="EMBL/GenBank/DDBJ databases">
        <authorList>
            <person name="Chiriac C."/>
            <person name="Salcher M."/>
            <person name="Ghai R."/>
            <person name="Kavagutti S V."/>
        </authorList>
    </citation>
    <scope>NUCLEOTIDE SEQUENCE</scope>
</reference>
<proteinExistence type="predicted"/>
<protein>
    <submittedName>
        <fullName evidence="1">Unannotated protein</fullName>
    </submittedName>
</protein>